<feature type="compositionally biased region" description="Polar residues" evidence="1">
    <location>
        <begin position="193"/>
        <end position="202"/>
    </location>
</feature>
<feature type="domain" description="Bacterial Ig" evidence="2">
    <location>
        <begin position="777"/>
        <end position="844"/>
    </location>
</feature>
<accession>A0AAP4U2Q5</accession>
<dbReference type="Pfam" id="PF17936">
    <property type="entry name" value="Big_6"/>
    <property type="match status" value="5"/>
</dbReference>
<feature type="region of interest" description="Disordered" evidence="1">
    <location>
        <begin position="856"/>
        <end position="886"/>
    </location>
</feature>
<dbReference type="NCBIfam" id="NF033510">
    <property type="entry name" value="Ca_tandemer"/>
    <property type="match status" value="10"/>
</dbReference>
<evidence type="ECO:0000256" key="1">
    <source>
        <dbReference type="SAM" id="MobiDB-lite"/>
    </source>
</evidence>
<dbReference type="AlphaFoldDB" id="A0AAP4U2Q5"/>
<name>A0AAP4U2Q5_9GAMM</name>
<dbReference type="GO" id="GO:0001681">
    <property type="term" value="F:sialate O-acetylesterase activity"/>
    <property type="evidence" value="ECO:0007669"/>
    <property type="project" value="InterPro"/>
</dbReference>
<evidence type="ECO:0000313" key="5">
    <source>
        <dbReference type="Proteomes" id="UP001170481"/>
    </source>
</evidence>
<feature type="compositionally biased region" description="Polar residues" evidence="1">
    <location>
        <begin position="389"/>
        <end position="398"/>
    </location>
</feature>
<proteinExistence type="predicted"/>
<feature type="compositionally biased region" description="Polar residues" evidence="1">
    <location>
        <begin position="856"/>
        <end position="866"/>
    </location>
</feature>
<organism evidence="4 5">
    <name type="scientific">Cobetia amphilecti</name>
    <dbReference type="NCBI Taxonomy" id="1055104"/>
    <lineage>
        <taxon>Bacteria</taxon>
        <taxon>Pseudomonadati</taxon>
        <taxon>Pseudomonadota</taxon>
        <taxon>Gammaproteobacteria</taxon>
        <taxon>Oceanospirillales</taxon>
        <taxon>Halomonadaceae</taxon>
        <taxon>Cobetia</taxon>
    </lineage>
</organism>
<dbReference type="RefSeq" id="WP_303595690.1">
    <property type="nucleotide sequence ID" value="NZ_JAUORK010000045.1"/>
</dbReference>
<feature type="compositionally biased region" description="Polar residues" evidence="1">
    <location>
        <begin position="492"/>
        <end position="507"/>
    </location>
</feature>
<dbReference type="Proteomes" id="UP001170481">
    <property type="component" value="Unassembled WGS sequence"/>
</dbReference>
<evidence type="ECO:0000313" key="4">
    <source>
        <dbReference type="EMBL" id="MDO6673921.1"/>
    </source>
</evidence>
<dbReference type="PANTHER" id="PTHR22901">
    <property type="entry name" value="SIALATE O-ACETYLESTERASE"/>
    <property type="match status" value="1"/>
</dbReference>
<dbReference type="GO" id="GO:0005975">
    <property type="term" value="P:carbohydrate metabolic process"/>
    <property type="evidence" value="ECO:0007669"/>
    <property type="project" value="TreeGrafter"/>
</dbReference>
<feature type="compositionally biased region" description="Polar residues" evidence="1">
    <location>
        <begin position="45"/>
        <end position="62"/>
    </location>
</feature>
<feature type="compositionally biased region" description="Polar residues" evidence="1">
    <location>
        <begin position="660"/>
        <end position="670"/>
    </location>
</feature>
<protein>
    <submittedName>
        <fullName evidence="4">Ig-like domain-containing protein</fullName>
    </submittedName>
</protein>
<reference evidence="4" key="1">
    <citation type="submission" date="2023-07" db="EMBL/GenBank/DDBJ databases">
        <title>Genome content predicts the carbon catabolic preferences of heterotrophic bacteria.</title>
        <authorList>
            <person name="Gralka M."/>
        </authorList>
    </citation>
    <scope>NUCLEOTIDE SEQUENCE</scope>
    <source>
        <strain evidence="4">C2R13</strain>
    </source>
</reference>
<dbReference type="EMBL" id="JAUORK010000045">
    <property type="protein sequence ID" value="MDO6673921.1"/>
    <property type="molecule type" value="Genomic_DNA"/>
</dbReference>
<feature type="region of interest" description="Disordered" evidence="1">
    <location>
        <begin position="382"/>
        <end position="405"/>
    </location>
</feature>
<dbReference type="InterPro" id="IPR039329">
    <property type="entry name" value="SIAE"/>
</dbReference>
<feature type="domain" description="Bacterial Ig" evidence="2">
    <location>
        <begin position="1"/>
        <end position="64"/>
    </location>
</feature>
<feature type="region of interest" description="Disordered" evidence="1">
    <location>
        <begin position="487"/>
        <end position="507"/>
    </location>
</feature>
<sequence>GTTVAGTGEAGTTVEITNANDDVLGKAVVDAEGNFSVELSPEQEAGSTLTATATDSAGNESAASAALDVPEDADVTAPNTPTITSATDDVPADTGALASGDSTNDATPALTGSAEANSTVNITHNGEEIATVTADANGAWSYTPSTGLTDGEHVFSVTATDAAGNESAPSVEFTLTVDTTAPDAPVLSETDGETANGSTVNGSAEAGGTVEITSGDGDLLGSGTVADDGTFSITLSPKQEAGAELTATVTDAAGNESPVSDPLVVPEDADVTAPNTPTITSATDDVAADTGALASGDSTNDATPTLTGSAEAGSTVTITHNGEVVDTVVADVNGAWSYTPSTDLTDGDHVFSVTATDAAGNESAPSGEFTLTVDTVAPDAPILSETDGETANGSTVNGSAEAGGTVEITNGDGDLLGSGSVADDGTFSITLSPKQEAGAELTATVTDAAGNESPVSDTLVVPEDADVTAPNTPTITSATDDVAADTGALASGDSTNDPTPSLTGSAEAGSTVTITHNGEVVDSVTADTNGAWSYTPSTKLTDSDHIFSVTATDAAGNESAASGEFTLTVDTAAPDAPVLSETDGTTVAGTGEAGTTVEITNANDDVLGTAVVDAEGNFSVELSPEQEAGSTLTATATDAAGNESAASAALDVPEDADVTAPNTPTITSATDDVPADTGALASGDSTNDAAPTLIGSAEAGSSITITHNGEVVDSVTADANGAWSYTPATDLTDGEHVFSVTATDAAGNESAPSGEFTLTVDTIAPDAPILSETDGETANGSTVNGSAEAGGTVEITNGDGDLLGSGTVADDGTFSITLSPKQEAGAELTATVTDAAGNESAVSDALVVPEDADVTAPNTPAITSATDDVPADTGSLTSGDSTNDATPALTGSAEANSTVNITHNGEEIATVTADANGAWSYTPSTGLTDGEHVFSVTATDAAGNESAPSVEFTLTVDT</sequence>
<feature type="region of interest" description="Disordered" evidence="1">
    <location>
        <begin position="187"/>
        <end position="208"/>
    </location>
</feature>
<feature type="region of interest" description="Disordered" evidence="1">
    <location>
        <begin position="642"/>
        <end position="687"/>
    </location>
</feature>
<feature type="non-terminal residue" evidence="4">
    <location>
        <position position="1"/>
    </location>
</feature>
<dbReference type="Pfam" id="PF19077">
    <property type="entry name" value="Big_13"/>
    <property type="match status" value="5"/>
</dbReference>
<feature type="region of interest" description="Disordered" evidence="1">
    <location>
        <begin position="38"/>
        <end position="115"/>
    </location>
</feature>
<feature type="domain" description="Bacterial Ig" evidence="2">
    <location>
        <begin position="181"/>
        <end position="259"/>
    </location>
</feature>
<dbReference type="InterPro" id="IPR013783">
    <property type="entry name" value="Ig-like_fold"/>
</dbReference>
<dbReference type="InterPro" id="IPR041498">
    <property type="entry name" value="Big_6"/>
</dbReference>
<feature type="domain" description="Bacterial Ig-like" evidence="3">
    <location>
        <begin position="478"/>
        <end position="571"/>
    </location>
</feature>
<feature type="compositionally biased region" description="Polar residues" evidence="1">
    <location>
        <begin position="874"/>
        <end position="885"/>
    </location>
</feature>
<feature type="domain" description="Bacterial Ig-like" evidence="3">
    <location>
        <begin position="866"/>
        <end position="958"/>
    </location>
</feature>
<feature type="compositionally biased region" description="Polar residues" evidence="1">
    <location>
        <begin position="77"/>
        <end position="87"/>
    </location>
</feature>
<gene>
    <name evidence="4" type="ORF">Q4535_17620</name>
</gene>
<dbReference type="InterPro" id="IPR044016">
    <property type="entry name" value="Big_13"/>
</dbReference>
<feature type="non-terminal residue" evidence="4">
    <location>
        <position position="958"/>
    </location>
</feature>
<feature type="domain" description="Bacterial Ig-like" evidence="3">
    <location>
        <begin position="670"/>
        <end position="762"/>
    </location>
</feature>
<feature type="domain" description="Bacterial Ig" evidence="2">
    <location>
        <begin position="390"/>
        <end position="458"/>
    </location>
</feature>
<dbReference type="Gene3D" id="2.60.40.10">
    <property type="entry name" value="Immunoglobulins"/>
    <property type="match status" value="10"/>
</dbReference>
<feature type="domain" description="Bacterial Ig-like" evidence="3">
    <location>
        <begin position="87"/>
        <end position="179"/>
    </location>
</feature>
<feature type="domain" description="Bacterial Ig-like" evidence="3">
    <location>
        <begin position="282"/>
        <end position="375"/>
    </location>
</feature>
<evidence type="ECO:0000259" key="3">
    <source>
        <dbReference type="Pfam" id="PF19077"/>
    </source>
</evidence>
<comment type="caution">
    <text evidence="4">The sequence shown here is derived from an EMBL/GenBank/DDBJ whole genome shotgun (WGS) entry which is preliminary data.</text>
</comment>
<feature type="domain" description="Bacterial Ig" evidence="2">
    <location>
        <begin position="573"/>
        <end position="647"/>
    </location>
</feature>
<evidence type="ECO:0000259" key="2">
    <source>
        <dbReference type="Pfam" id="PF17936"/>
    </source>
</evidence>
<feature type="region of interest" description="Disordered" evidence="1">
    <location>
        <begin position="771"/>
        <end position="792"/>
    </location>
</feature>
<feature type="compositionally biased region" description="Polar residues" evidence="1">
    <location>
        <begin position="776"/>
        <end position="785"/>
    </location>
</feature>
<dbReference type="PANTHER" id="PTHR22901:SF0">
    <property type="entry name" value="SIALATE O-ACETYLESTERASE"/>
    <property type="match status" value="1"/>
</dbReference>